<feature type="domain" description="Glucose/Sorbosone dehydrogenase" evidence="2">
    <location>
        <begin position="36"/>
        <end position="379"/>
    </location>
</feature>
<dbReference type="InterPro" id="IPR012938">
    <property type="entry name" value="Glc/Sorbosone_DH"/>
</dbReference>
<protein>
    <submittedName>
        <fullName evidence="3">PQQ-dependent sugar dehydrogenase</fullName>
    </submittedName>
</protein>
<evidence type="ECO:0000259" key="2">
    <source>
        <dbReference type="Pfam" id="PF07995"/>
    </source>
</evidence>
<dbReference type="InterPro" id="IPR011041">
    <property type="entry name" value="Quinoprot_gluc/sorb_DH_b-prop"/>
</dbReference>
<dbReference type="Pfam" id="PF07995">
    <property type="entry name" value="GSDH"/>
    <property type="match status" value="1"/>
</dbReference>
<dbReference type="InterPro" id="IPR011042">
    <property type="entry name" value="6-blade_b-propeller_TolB-like"/>
</dbReference>
<reference evidence="4" key="1">
    <citation type="submission" date="2019-02" db="EMBL/GenBank/DDBJ databases">
        <title>Complete genome sequence of Rhodoferax sp. Gr-4.</title>
        <authorList>
            <person name="Jin L."/>
        </authorList>
    </citation>
    <scope>NUCLEOTIDE SEQUENCE [LARGE SCALE GENOMIC DNA]</scope>
    <source>
        <strain evidence="4">Gr-4</strain>
    </source>
</reference>
<dbReference type="KEGG" id="rhg:EXZ61_09915"/>
<dbReference type="SUPFAM" id="SSF50952">
    <property type="entry name" value="Soluble quinoprotein glucose dehydrogenase"/>
    <property type="match status" value="1"/>
</dbReference>
<evidence type="ECO:0000256" key="1">
    <source>
        <dbReference type="SAM" id="SignalP"/>
    </source>
</evidence>
<feature type="signal peptide" evidence="1">
    <location>
        <begin position="1"/>
        <end position="26"/>
    </location>
</feature>
<feature type="chain" id="PRO_5021955636" evidence="1">
    <location>
        <begin position="27"/>
        <end position="384"/>
    </location>
</feature>
<dbReference type="PANTHER" id="PTHR19328:SF75">
    <property type="entry name" value="ALDOSE SUGAR DEHYDROGENASE YLII"/>
    <property type="match status" value="1"/>
</dbReference>
<dbReference type="RefSeq" id="WP_142811389.1">
    <property type="nucleotide sequence ID" value="NZ_CP036282.1"/>
</dbReference>
<gene>
    <name evidence="3" type="ORF">EXZ61_09915</name>
</gene>
<dbReference type="EMBL" id="CP036282">
    <property type="protein sequence ID" value="QDL54452.1"/>
    <property type="molecule type" value="Genomic_DNA"/>
</dbReference>
<sequence length="384" mass="41391">MQANLSRYARALLWTLALCLGSSVKAQSLETVASGLRNPWSLAFLPEGRFLVTLRGGELVVIEANGTLRPAIAGVPKVAAGGQGGLLDVLLDSDFERNRALFFCFSEPAADGRSGTAVARATLSADRQGLNDVAVIFRQHPKTSGNLHYGCRMAWGRPQGQLDGTLFVAMGERYKSMDDAQRLNNHMGKVIRIKKDGSVPPDNPLNNAQAKAQGALPEIWSWGHRNPQGLITTADGQLWEHEHGPQGGDEVNLIEPSTNYGWPVITYGENYGGGKIGAGITSWHGMAQPAHVWVPSIAPSGVALVTSDRYGPIWKGSLIIGSLKFADLYRVPLLPQGASPGRDPGALKLKVGQRVRDVRQGPDGYLYLVTDDPEGRLLRVVPRP</sequence>
<organism evidence="3 4">
    <name type="scientific">Rhodoferax aquaticus</name>
    <dbReference type="NCBI Taxonomy" id="2527691"/>
    <lineage>
        <taxon>Bacteria</taxon>
        <taxon>Pseudomonadati</taxon>
        <taxon>Pseudomonadota</taxon>
        <taxon>Betaproteobacteria</taxon>
        <taxon>Burkholderiales</taxon>
        <taxon>Comamonadaceae</taxon>
        <taxon>Rhodoferax</taxon>
    </lineage>
</organism>
<evidence type="ECO:0000313" key="4">
    <source>
        <dbReference type="Proteomes" id="UP000317365"/>
    </source>
</evidence>
<reference evidence="4" key="2">
    <citation type="journal article" date="2020" name="Int. J. Syst. Evol. Microbiol.">
        <title>Genomic insights into a novel species Rhodoferax aquaticus sp. nov., isolated from freshwater.</title>
        <authorList>
            <person name="Li T."/>
            <person name="Zhuo Y."/>
            <person name="Jin C.Z."/>
            <person name="Wu X."/>
            <person name="Ko S.R."/>
            <person name="Jin F.J."/>
            <person name="Ahn C.Y."/>
            <person name="Oh H.M."/>
            <person name="Lee H.G."/>
            <person name="Jin L."/>
        </authorList>
    </citation>
    <scope>NUCLEOTIDE SEQUENCE [LARGE SCALE GENOMIC DNA]</scope>
    <source>
        <strain evidence="4">Gr-4</strain>
    </source>
</reference>
<dbReference type="Proteomes" id="UP000317365">
    <property type="component" value="Chromosome"/>
</dbReference>
<name>A0A515EP59_9BURK</name>
<keyword evidence="4" id="KW-1185">Reference proteome</keyword>
<accession>A0A515EP59</accession>
<keyword evidence="1" id="KW-0732">Signal</keyword>
<dbReference type="AlphaFoldDB" id="A0A515EP59"/>
<dbReference type="Gene3D" id="2.120.10.30">
    <property type="entry name" value="TolB, C-terminal domain"/>
    <property type="match status" value="1"/>
</dbReference>
<dbReference type="PANTHER" id="PTHR19328">
    <property type="entry name" value="HEDGEHOG-INTERACTING PROTEIN"/>
    <property type="match status" value="1"/>
</dbReference>
<proteinExistence type="predicted"/>
<evidence type="ECO:0000313" key="3">
    <source>
        <dbReference type="EMBL" id="QDL54452.1"/>
    </source>
</evidence>